<evidence type="ECO:0000256" key="7">
    <source>
        <dbReference type="ARBA" id="ARBA00049348"/>
    </source>
</evidence>
<dbReference type="InterPro" id="IPR001497">
    <property type="entry name" value="MethylDNA_cys_MeTrfase_AS"/>
</dbReference>
<dbReference type="InterPro" id="IPR008332">
    <property type="entry name" value="MethylG_MeTrfase_N"/>
</dbReference>
<evidence type="ECO:0000256" key="1">
    <source>
        <dbReference type="ARBA" id="ARBA00001286"/>
    </source>
</evidence>
<evidence type="ECO:0000256" key="3">
    <source>
        <dbReference type="ARBA" id="ARBA00022603"/>
    </source>
</evidence>
<keyword evidence="5 8" id="KW-0227">DNA damage</keyword>
<evidence type="ECO:0000256" key="6">
    <source>
        <dbReference type="ARBA" id="ARBA00023204"/>
    </source>
</evidence>
<keyword evidence="2 8" id="KW-0963">Cytoplasm</keyword>
<dbReference type="GO" id="GO:0032259">
    <property type="term" value="P:methylation"/>
    <property type="evidence" value="ECO:0007669"/>
    <property type="project" value="UniProtKB-KW"/>
</dbReference>
<keyword evidence="4 8" id="KW-0808">Transferase</keyword>
<dbReference type="NCBIfam" id="TIGR00589">
    <property type="entry name" value="ogt"/>
    <property type="match status" value="1"/>
</dbReference>
<organism evidence="11 12">
    <name type="scientific">Shewanella dokdonensis</name>
    <dbReference type="NCBI Taxonomy" id="712036"/>
    <lineage>
        <taxon>Bacteria</taxon>
        <taxon>Pseudomonadati</taxon>
        <taxon>Pseudomonadota</taxon>
        <taxon>Gammaproteobacteria</taxon>
        <taxon>Alteromonadales</taxon>
        <taxon>Shewanellaceae</taxon>
        <taxon>Shewanella</taxon>
    </lineage>
</organism>
<evidence type="ECO:0000259" key="10">
    <source>
        <dbReference type="Pfam" id="PF02870"/>
    </source>
</evidence>
<dbReference type="Gene3D" id="1.10.10.10">
    <property type="entry name" value="Winged helix-like DNA-binding domain superfamily/Winged helix DNA-binding domain"/>
    <property type="match status" value="1"/>
</dbReference>
<feature type="active site" description="Nucleophile; methyl group acceptor" evidence="8">
    <location>
        <position position="125"/>
    </location>
</feature>
<name>A0ABX8DHM0_9GAMM</name>
<comment type="subcellular location">
    <subcellularLocation>
        <location evidence="8">Cytoplasm</location>
    </subcellularLocation>
</comment>
<dbReference type="InterPro" id="IPR014048">
    <property type="entry name" value="MethylDNA_cys_MeTrfase_DNA-bd"/>
</dbReference>
<dbReference type="PANTHER" id="PTHR10815:SF5">
    <property type="entry name" value="METHYLATED-DNA--PROTEIN-CYSTEINE METHYLTRANSFERASE"/>
    <property type="match status" value="1"/>
</dbReference>
<dbReference type="SUPFAM" id="SSF46767">
    <property type="entry name" value="Methylated DNA-protein cysteine methyltransferase, C-terminal domain"/>
    <property type="match status" value="1"/>
</dbReference>
<dbReference type="InterPro" id="IPR023546">
    <property type="entry name" value="MGMT"/>
</dbReference>
<dbReference type="RefSeq" id="WP_213682848.1">
    <property type="nucleotide sequence ID" value="NZ_CP074572.1"/>
</dbReference>
<evidence type="ECO:0000259" key="9">
    <source>
        <dbReference type="Pfam" id="PF01035"/>
    </source>
</evidence>
<comment type="miscellaneous">
    <text evidence="8">This enzyme catalyzes only one turnover and therefore is not strictly catalytic. According to one definition, an enzyme is a biocatalyst that acts repeatedly and over many reaction cycles.</text>
</comment>
<dbReference type="HAMAP" id="MF_00772">
    <property type="entry name" value="OGT"/>
    <property type="match status" value="1"/>
</dbReference>
<evidence type="ECO:0000256" key="4">
    <source>
        <dbReference type="ARBA" id="ARBA00022679"/>
    </source>
</evidence>
<keyword evidence="12" id="KW-1185">Reference proteome</keyword>
<dbReference type="InterPro" id="IPR036388">
    <property type="entry name" value="WH-like_DNA-bd_sf"/>
</dbReference>
<gene>
    <name evidence="11" type="ORF">KHX94_06730</name>
</gene>
<sequence length="159" mass="17514">MRYRAQLEHSPIGAIGLEADDTSLLAVYFLPHQATVAANETDAPILLEAIQQLQQYFDGSRQQFSLPLRFEGTAFQQQVWQQLQRIPYGSTCSYGDIAKALGNPRAARAVGMANNQNPLPIVIPCHRVIGHTGKLVGFGGGIAIKQKLLQLEQQQQSLF</sequence>
<dbReference type="Proteomes" id="UP000676428">
    <property type="component" value="Chromosome"/>
</dbReference>
<proteinExistence type="inferred from homology"/>
<dbReference type="CDD" id="cd06445">
    <property type="entry name" value="ATase"/>
    <property type="match status" value="1"/>
</dbReference>
<dbReference type="EC" id="2.1.1.63" evidence="8"/>
<dbReference type="SUPFAM" id="SSF53155">
    <property type="entry name" value="Methylated DNA-protein cysteine methyltransferase domain"/>
    <property type="match status" value="1"/>
</dbReference>
<dbReference type="InterPro" id="IPR036217">
    <property type="entry name" value="MethylDNA_cys_MeTrfase_DNAb"/>
</dbReference>
<dbReference type="Gene3D" id="3.30.160.70">
    <property type="entry name" value="Methylated DNA-protein cysteine methyltransferase domain"/>
    <property type="match status" value="1"/>
</dbReference>
<feature type="domain" description="Methylguanine DNA methyltransferase ribonuclease-like" evidence="10">
    <location>
        <begin position="9"/>
        <end position="69"/>
    </location>
</feature>
<comment type="similarity">
    <text evidence="8">Belongs to the MGMT family.</text>
</comment>
<comment type="function">
    <text evidence="8">Involved in the cellular defense against the biological effects of O6-methylguanine (O6-MeG) and O4-methylthymine (O4-MeT) in DNA. Repairs the methylated nucleobase in DNA by stoichiometrically transferring the methyl group to a cysteine residue in the enzyme. This is a suicide reaction: the enzyme is irreversibly inactivated.</text>
</comment>
<dbReference type="PANTHER" id="PTHR10815">
    <property type="entry name" value="METHYLATED-DNA--PROTEIN-CYSTEINE METHYLTRANSFERASE"/>
    <property type="match status" value="1"/>
</dbReference>
<accession>A0ABX8DHM0</accession>
<dbReference type="Pfam" id="PF02870">
    <property type="entry name" value="Methyltransf_1N"/>
    <property type="match status" value="1"/>
</dbReference>
<reference evidence="11 12" key="1">
    <citation type="journal article" date="2012" name="Int. J. Syst. Evol. Microbiol.">
        <title>Shewanella dokdonensis sp. nov., isolated from seawater.</title>
        <authorList>
            <person name="Sung H.R."/>
            <person name="Yoon J.H."/>
            <person name="Ghim S.Y."/>
        </authorList>
    </citation>
    <scope>NUCLEOTIDE SEQUENCE [LARGE SCALE GENOMIC DNA]</scope>
    <source>
        <strain evidence="11 12">DSM 23626</strain>
    </source>
</reference>
<evidence type="ECO:0000256" key="2">
    <source>
        <dbReference type="ARBA" id="ARBA00022490"/>
    </source>
</evidence>
<keyword evidence="3 8" id="KW-0489">Methyltransferase</keyword>
<evidence type="ECO:0000256" key="5">
    <source>
        <dbReference type="ARBA" id="ARBA00022763"/>
    </source>
</evidence>
<dbReference type="Pfam" id="PF01035">
    <property type="entry name" value="DNA_binding_1"/>
    <property type="match status" value="1"/>
</dbReference>
<feature type="domain" description="Methylated-DNA-[protein]-cysteine S-methyltransferase DNA binding" evidence="9">
    <location>
        <begin position="74"/>
        <end position="153"/>
    </location>
</feature>
<keyword evidence="6 8" id="KW-0234">DNA repair</keyword>
<dbReference type="InterPro" id="IPR036631">
    <property type="entry name" value="MGMT_N_sf"/>
</dbReference>
<evidence type="ECO:0000313" key="11">
    <source>
        <dbReference type="EMBL" id="QVK24242.1"/>
    </source>
</evidence>
<dbReference type="EMBL" id="CP074572">
    <property type="protein sequence ID" value="QVK24242.1"/>
    <property type="molecule type" value="Genomic_DNA"/>
</dbReference>
<dbReference type="GO" id="GO:0003908">
    <property type="term" value="F:methylated-DNA-[protein]-cysteine S-methyltransferase activity"/>
    <property type="evidence" value="ECO:0007669"/>
    <property type="project" value="UniProtKB-EC"/>
</dbReference>
<dbReference type="PROSITE" id="PS00374">
    <property type="entry name" value="MGMT"/>
    <property type="match status" value="1"/>
</dbReference>
<evidence type="ECO:0000313" key="12">
    <source>
        <dbReference type="Proteomes" id="UP000676428"/>
    </source>
</evidence>
<protein>
    <recommendedName>
        <fullName evidence="8">Methylated-DNA--protein-cysteine methyltransferase</fullName>
        <ecNumber evidence="8">2.1.1.63</ecNumber>
    </recommendedName>
    <alternativeName>
        <fullName evidence="8">6-O-methylguanine-DNA methyltransferase</fullName>
        <shortName evidence="8">MGMT</shortName>
    </alternativeName>
    <alternativeName>
        <fullName evidence="8">O-6-methylguanine-DNA-alkyltransferase</fullName>
    </alternativeName>
</protein>
<comment type="catalytic activity">
    <reaction evidence="1 8">
        <text>a 4-O-methyl-thymidine in DNA + L-cysteinyl-[protein] = a thymidine in DNA + S-methyl-L-cysteinyl-[protein]</text>
        <dbReference type="Rhea" id="RHEA:53428"/>
        <dbReference type="Rhea" id="RHEA-COMP:10131"/>
        <dbReference type="Rhea" id="RHEA-COMP:10132"/>
        <dbReference type="Rhea" id="RHEA-COMP:13555"/>
        <dbReference type="Rhea" id="RHEA-COMP:13556"/>
        <dbReference type="ChEBI" id="CHEBI:29950"/>
        <dbReference type="ChEBI" id="CHEBI:82612"/>
        <dbReference type="ChEBI" id="CHEBI:137386"/>
        <dbReference type="ChEBI" id="CHEBI:137387"/>
        <dbReference type="EC" id="2.1.1.63"/>
    </reaction>
</comment>
<evidence type="ECO:0000256" key="8">
    <source>
        <dbReference type="HAMAP-Rule" id="MF_00772"/>
    </source>
</evidence>
<comment type="catalytic activity">
    <reaction evidence="7 8">
        <text>a 6-O-methyl-2'-deoxyguanosine in DNA + L-cysteinyl-[protein] = S-methyl-L-cysteinyl-[protein] + a 2'-deoxyguanosine in DNA</text>
        <dbReference type="Rhea" id="RHEA:24000"/>
        <dbReference type="Rhea" id="RHEA-COMP:10131"/>
        <dbReference type="Rhea" id="RHEA-COMP:10132"/>
        <dbReference type="Rhea" id="RHEA-COMP:11367"/>
        <dbReference type="Rhea" id="RHEA-COMP:11368"/>
        <dbReference type="ChEBI" id="CHEBI:29950"/>
        <dbReference type="ChEBI" id="CHEBI:82612"/>
        <dbReference type="ChEBI" id="CHEBI:85445"/>
        <dbReference type="ChEBI" id="CHEBI:85448"/>
        <dbReference type="EC" id="2.1.1.63"/>
    </reaction>
</comment>